<feature type="coiled-coil region" evidence="2">
    <location>
        <begin position="60"/>
        <end position="90"/>
    </location>
</feature>
<name>A0A9D2PKW5_9FIRM</name>
<organism evidence="6 7">
    <name type="scientific">Candidatus Blautia merdavium</name>
    <dbReference type="NCBI Taxonomy" id="2838494"/>
    <lineage>
        <taxon>Bacteria</taxon>
        <taxon>Bacillati</taxon>
        <taxon>Bacillota</taxon>
        <taxon>Clostridia</taxon>
        <taxon>Lachnospirales</taxon>
        <taxon>Lachnospiraceae</taxon>
        <taxon>Blautia</taxon>
    </lineage>
</organism>
<comment type="caution">
    <text evidence="6">The sequence shown here is derived from an EMBL/GenBank/DDBJ whole genome shotgun (WGS) entry which is preliminary data.</text>
</comment>
<reference evidence="6" key="2">
    <citation type="submission" date="2021-04" db="EMBL/GenBank/DDBJ databases">
        <authorList>
            <person name="Gilroy R."/>
        </authorList>
    </citation>
    <scope>NUCLEOTIDE SEQUENCE</scope>
    <source>
        <strain evidence="6">ChiBcec2-3848</strain>
    </source>
</reference>
<comment type="similarity">
    <text evidence="1">Belongs to the CapA family.</text>
</comment>
<keyword evidence="2" id="KW-0175">Coiled coil</keyword>
<dbReference type="Gene3D" id="3.60.21.10">
    <property type="match status" value="1"/>
</dbReference>
<accession>A0A9D2PKW5</accession>
<dbReference type="EMBL" id="DWVZ01000061">
    <property type="protein sequence ID" value="HJC62932.1"/>
    <property type="molecule type" value="Genomic_DNA"/>
</dbReference>
<dbReference type="PANTHER" id="PTHR33393">
    <property type="entry name" value="POLYGLUTAMINE SYNTHESIS ACCESSORY PROTEIN RV0574C-RELATED"/>
    <property type="match status" value="1"/>
</dbReference>
<dbReference type="AlphaFoldDB" id="A0A9D2PKW5"/>
<evidence type="ECO:0000259" key="5">
    <source>
        <dbReference type="SMART" id="SM00854"/>
    </source>
</evidence>
<keyword evidence="4" id="KW-0472">Membrane</keyword>
<feature type="coiled-coil region" evidence="2">
    <location>
        <begin position="1"/>
        <end position="28"/>
    </location>
</feature>
<dbReference type="InterPro" id="IPR052169">
    <property type="entry name" value="CW_Biosynth-Accessory"/>
</dbReference>
<evidence type="ECO:0000256" key="2">
    <source>
        <dbReference type="SAM" id="Coils"/>
    </source>
</evidence>
<feature type="domain" description="Capsule synthesis protein CapA" evidence="5">
    <location>
        <begin position="93"/>
        <end position="340"/>
    </location>
</feature>
<dbReference type="Proteomes" id="UP000823886">
    <property type="component" value="Unassembled WGS sequence"/>
</dbReference>
<proteinExistence type="inferred from homology"/>
<keyword evidence="4" id="KW-1133">Transmembrane helix</keyword>
<dbReference type="InterPro" id="IPR029052">
    <property type="entry name" value="Metallo-depent_PP-like"/>
</dbReference>
<dbReference type="SUPFAM" id="SSF56300">
    <property type="entry name" value="Metallo-dependent phosphatases"/>
    <property type="match status" value="1"/>
</dbReference>
<dbReference type="CDD" id="cd07381">
    <property type="entry name" value="MPP_CapA"/>
    <property type="match status" value="1"/>
</dbReference>
<feature type="region of interest" description="Disordered" evidence="3">
    <location>
        <begin position="422"/>
        <end position="448"/>
    </location>
</feature>
<dbReference type="InterPro" id="IPR019079">
    <property type="entry name" value="Capsule_synth_CapA"/>
</dbReference>
<gene>
    <name evidence="6" type="ORF">H9753_04860</name>
</gene>
<dbReference type="SMART" id="SM00854">
    <property type="entry name" value="PGA_cap"/>
    <property type="match status" value="1"/>
</dbReference>
<sequence length="448" mass="50588">MSERRRRRELEEERLREEKRRRRIARERQRRKQVMRQRMILGGAGILILLVVIIAAAVTIRNKKLEAEEAARAAAQKEAEEEAKKEAERNTLHMVAVGDNLIHDSLIQAGEANNWNFDFLYENIKSDIENADLASVNQETPFVNDHEDVAGYPDFATPTEVGDALVKAGFDIVTQATEHAYDQEMTGILNTVTFWDTEYPDTTLLGVHKEEDDSRVKFIEKKNFKIAVVNYNCMISENHSIPEENAYMVDLYSEDSVKEDMQEAESNGADVKIVFLHGGKDDDSKTDANMEERLNFLAQQGVDVVISSHPHILKTYEKLQRPDGGEMLVYYSLGNFANAQTSPANLLGGMADFTITKDSESGEISIDDFTLIPLVMHYNADNSQCGLYKLSDYTEQMAEEHGMHQQTDEEFTLSWLKEKAGQAEPVQMVTGTAVTDSGAEEDETNTEE</sequence>
<evidence type="ECO:0000256" key="4">
    <source>
        <dbReference type="SAM" id="Phobius"/>
    </source>
</evidence>
<feature type="transmembrane region" description="Helical" evidence="4">
    <location>
        <begin position="39"/>
        <end position="60"/>
    </location>
</feature>
<evidence type="ECO:0000256" key="3">
    <source>
        <dbReference type="SAM" id="MobiDB-lite"/>
    </source>
</evidence>
<dbReference type="Pfam" id="PF09587">
    <property type="entry name" value="PGA_cap"/>
    <property type="match status" value="1"/>
</dbReference>
<reference evidence="6" key="1">
    <citation type="journal article" date="2021" name="PeerJ">
        <title>Extensive microbial diversity within the chicken gut microbiome revealed by metagenomics and culture.</title>
        <authorList>
            <person name="Gilroy R."/>
            <person name="Ravi A."/>
            <person name="Getino M."/>
            <person name="Pursley I."/>
            <person name="Horton D.L."/>
            <person name="Alikhan N.F."/>
            <person name="Baker D."/>
            <person name="Gharbi K."/>
            <person name="Hall N."/>
            <person name="Watson M."/>
            <person name="Adriaenssens E.M."/>
            <person name="Foster-Nyarko E."/>
            <person name="Jarju S."/>
            <person name="Secka A."/>
            <person name="Antonio M."/>
            <person name="Oren A."/>
            <person name="Chaudhuri R.R."/>
            <person name="La Ragione R."/>
            <person name="Hildebrand F."/>
            <person name="Pallen M.J."/>
        </authorList>
    </citation>
    <scope>NUCLEOTIDE SEQUENCE</scope>
    <source>
        <strain evidence="6">ChiBcec2-3848</strain>
    </source>
</reference>
<dbReference type="PANTHER" id="PTHR33393:SF12">
    <property type="entry name" value="CAPSULE BIOSYNTHESIS PROTEIN CAPA"/>
    <property type="match status" value="1"/>
</dbReference>
<evidence type="ECO:0000313" key="7">
    <source>
        <dbReference type="Proteomes" id="UP000823886"/>
    </source>
</evidence>
<evidence type="ECO:0000313" key="6">
    <source>
        <dbReference type="EMBL" id="HJC62932.1"/>
    </source>
</evidence>
<protein>
    <submittedName>
        <fullName evidence="6">CapA family protein</fullName>
    </submittedName>
</protein>
<feature type="compositionally biased region" description="Acidic residues" evidence="3">
    <location>
        <begin position="438"/>
        <end position="448"/>
    </location>
</feature>
<evidence type="ECO:0000256" key="1">
    <source>
        <dbReference type="ARBA" id="ARBA00005662"/>
    </source>
</evidence>
<keyword evidence="4" id="KW-0812">Transmembrane</keyword>